<evidence type="ECO:0000256" key="11">
    <source>
        <dbReference type="SAM" id="SignalP"/>
    </source>
</evidence>
<evidence type="ECO:0000256" key="4">
    <source>
        <dbReference type="ARBA" id="ARBA00022692"/>
    </source>
</evidence>
<dbReference type="GO" id="GO:0043495">
    <property type="term" value="F:protein-membrane adaptor activity"/>
    <property type="evidence" value="ECO:0007669"/>
    <property type="project" value="TreeGrafter"/>
</dbReference>
<keyword evidence="5 9" id="KW-0256">Endoplasmic reticulum</keyword>
<evidence type="ECO:0000256" key="1">
    <source>
        <dbReference type="ARBA" id="ARBA00004477"/>
    </source>
</evidence>
<dbReference type="InterPro" id="IPR029012">
    <property type="entry name" value="Helix_hairpin_bin_sf"/>
</dbReference>
<dbReference type="GO" id="GO:0071816">
    <property type="term" value="P:tail-anchored membrane protein insertion into ER membrane"/>
    <property type="evidence" value="ECO:0007669"/>
    <property type="project" value="InterPro"/>
</dbReference>
<evidence type="ECO:0000256" key="2">
    <source>
        <dbReference type="ARBA" id="ARBA00010799"/>
    </source>
</evidence>
<evidence type="ECO:0000256" key="10">
    <source>
        <dbReference type="SAM" id="Phobius"/>
    </source>
</evidence>
<dbReference type="GO" id="GO:0043529">
    <property type="term" value="C:GET complex"/>
    <property type="evidence" value="ECO:0007669"/>
    <property type="project" value="InterPro"/>
</dbReference>
<dbReference type="Pfam" id="PF04420">
    <property type="entry name" value="CHD5"/>
    <property type="match status" value="1"/>
</dbReference>
<comment type="subcellular location">
    <subcellularLocation>
        <location evidence="1">Endoplasmic reticulum membrane</location>
        <topology evidence="1">Multi-pass membrane protein</topology>
    </subcellularLocation>
</comment>
<dbReference type="InterPro" id="IPR028945">
    <property type="entry name" value="Get1"/>
</dbReference>
<keyword evidence="8 9" id="KW-0472">Membrane</keyword>
<dbReference type="FunFam" id="1.10.287.660:FF:000006">
    <property type="entry name" value="Protein GET1"/>
    <property type="match status" value="1"/>
</dbReference>
<comment type="similarity">
    <text evidence="2 9">Belongs to the WRB/GET1 family.</text>
</comment>
<evidence type="ECO:0000256" key="3">
    <source>
        <dbReference type="ARBA" id="ARBA00022448"/>
    </source>
</evidence>
<evidence type="ECO:0000256" key="7">
    <source>
        <dbReference type="ARBA" id="ARBA00023054"/>
    </source>
</evidence>
<reference evidence="12 13" key="1">
    <citation type="journal article" date="2024" name="bioRxiv">
        <title>Comparative genomics of Cryptococcus and Kwoniella reveals pathogenesis evolution and contrasting karyotype dynamics via intercentromeric recombination or chromosome fusion.</title>
        <authorList>
            <person name="Coelho M.A."/>
            <person name="David-Palma M."/>
            <person name="Shea T."/>
            <person name="Bowers K."/>
            <person name="McGinley-Smith S."/>
            <person name="Mohammad A.W."/>
            <person name="Gnirke A."/>
            <person name="Yurkov A.M."/>
            <person name="Nowrousian M."/>
            <person name="Sun S."/>
            <person name="Cuomo C.A."/>
            <person name="Heitman J."/>
        </authorList>
    </citation>
    <scope>NUCLEOTIDE SEQUENCE [LARGE SCALE GENOMIC DNA]</scope>
    <source>
        <strain evidence="12 13">CBS 13917</strain>
    </source>
</reference>
<dbReference type="Gene3D" id="1.10.287.660">
    <property type="entry name" value="Helix hairpin bin"/>
    <property type="match status" value="1"/>
</dbReference>
<dbReference type="EMBL" id="JBCAWK010000006">
    <property type="protein sequence ID" value="KAK8854616.1"/>
    <property type="molecule type" value="Genomic_DNA"/>
</dbReference>
<evidence type="ECO:0008006" key="14">
    <source>
        <dbReference type="Google" id="ProtNLM"/>
    </source>
</evidence>
<dbReference type="HAMAP" id="MF_03113">
    <property type="entry name" value="Get1"/>
    <property type="match status" value="1"/>
</dbReference>
<evidence type="ECO:0000256" key="9">
    <source>
        <dbReference type="HAMAP-Rule" id="MF_03113"/>
    </source>
</evidence>
<evidence type="ECO:0000313" key="13">
    <source>
        <dbReference type="Proteomes" id="UP001388673"/>
    </source>
</evidence>
<feature type="topological domain" description="Cytoplasmic" evidence="9">
    <location>
        <begin position="171"/>
        <end position="214"/>
    </location>
</feature>
<feature type="transmembrane region" description="Helical" evidence="10">
    <location>
        <begin position="106"/>
        <end position="123"/>
    </location>
</feature>
<evidence type="ECO:0000256" key="8">
    <source>
        <dbReference type="ARBA" id="ARBA00023136"/>
    </source>
</evidence>
<dbReference type="Proteomes" id="UP001388673">
    <property type="component" value="Unassembled WGS sequence"/>
</dbReference>
<dbReference type="GO" id="GO:0005789">
    <property type="term" value="C:endoplasmic reticulum membrane"/>
    <property type="evidence" value="ECO:0007669"/>
    <property type="project" value="UniProtKB-SubCell"/>
</dbReference>
<feature type="signal peptide" evidence="11">
    <location>
        <begin position="1"/>
        <end position="19"/>
    </location>
</feature>
<gene>
    <name evidence="9" type="primary">GET1</name>
    <name evidence="12" type="ORF">IAR55_003355</name>
</gene>
<protein>
    <recommendedName>
        <fullName evidence="14">Guided entry of tail-anchored proteins 1</fullName>
    </recommendedName>
</protein>
<dbReference type="PANTHER" id="PTHR42650:SF1">
    <property type="entry name" value="GUIDED ENTRY OF TAIL-ANCHORED PROTEINS FACTOR 1"/>
    <property type="match status" value="1"/>
</dbReference>
<comment type="caution">
    <text evidence="12">The sequence shown here is derived from an EMBL/GenBank/DDBJ whole genome shotgun (WGS) entry which is preliminary data.</text>
</comment>
<keyword evidence="3 9" id="KW-0813">Transport</keyword>
<keyword evidence="4 9" id="KW-0812">Transmembrane</keyword>
<evidence type="ECO:0000256" key="5">
    <source>
        <dbReference type="ARBA" id="ARBA00022824"/>
    </source>
</evidence>
<keyword evidence="7" id="KW-0175">Coiled coil</keyword>
<feature type="topological domain" description="Lumenal" evidence="9">
    <location>
        <begin position="1"/>
        <end position="4"/>
    </location>
</feature>
<evidence type="ECO:0000313" key="12">
    <source>
        <dbReference type="EMBL" id="KAK8854616.1"/>
    </source>
</evidence>
<feature type="chain" id="PRO_5043620597" description="Guided entry of tail-anchored proteins 1" evidence="11">
    <location>
        <begin position="20"/>
        <end position="214"/>
    </location>
</feature>
<dbReference type="InterPro" id="IPR027538">
    <property type="entry name" value="Get1_fungi"/>
</dbReference>
<comment type="caution">
    <text evidence="9">Lacks conserved residue(s) required for the propagation of feature annotation.</text>
</comment>
<dbReference type="AlphaFoldDB" id="A0AAW0YNG5"/>
<keyword evidence="6 9" id="KW-1133">Transmembrane helix</keyword>
<keyword evidence="13" id="KW-1185">Reference proteome</keyword>
<name>A0AAW0YNG5_9TREE</name>
<evidence type="ECO:0000256" key="6">
    <source>
        <dbReference type="ARBA" id="ARBA00022989"/>
    </source>
</evidence>
<keyword evidence="11" id="KW-0732">Signal</keyword>
<proteinExistence type="inferred from homology"/>
<dbReference type="PANTHER" id="PTHR42650">
    <property type="entry name" value="TAIL-ANCHORED PROTEIN INSERTION RECEPTOR WRB"/>
    <property type="match status" value="1"/>
</dbReference>
<sequence length="214" mass="24217">MINLALLIFLVVLFTQIVSWVGKSVLQEVSFSIYSRIFLARTASKQRQLRKQVLEEKAELGRTSSQDEFAKWAKLRRKLDKALADLERINTSLTTSKSSFTLKFNSVLWVLTTGAQLFLVWWYRKQPIFWLPKGWVPRPVAWILSFPSAPIGSVSSGAWGAVCKRVLLSIEEIVKSILEPVVVSNGPFPTAPFPTQSESDAKIEPITLEHEKLD</sequence>
<organism evidence="12 13">
    <name type="scientific">Kwoniella newhampshirensis</name>
    <dbReference type="NCBI Taxonomy" id="1651941"/>
    <lineage>
        <taxon>Eukaryota</taxon>
        <taxon>Fungi</taxon>
        <taxon>Dikarya</taxon>
        <taxon>Basidiomycota</taxon>
        <taxon>Agaricomycotina</taxon>
        <taxon>Tremellomycetes</taxon>
        <taxon>Tremellales</taxon>
        <taxon>Cryptococcaceae</taxon>
        <taxon>Kwoniella</taxon>
    </lineage>
</organism>
<accession>A0AAW0YNG5</accession>